<name>A0A218ZJ50_9HELO</name>
<sequence>MDPESIPTLRSSSAGGPQSGEAGTRISRPATAVLALCRPRNVRGRRTDRRRGMPVERLVRDERVRRLRRPSMRRERGAEEVEAPRGGVLDAGCGMRVWGLFVRQPGIWEQRRRRKAADLGYGGRRHAILARRSDSTWDPRADKSPGHGETLAALSQDHAALSVVLHNEDAASRPAGGTRRALLVSFVADERLSKKRGNRERFQNERKRARAFFVRPLVSRAFVPALLWLPSRASLRTGDGSRWPDEVVADGYGLEMS</sequence>
<protein>
    <submittedName>
        <fullName evidence="2">Uncharacterized protein</fullName>
    </submittedName>
</protein>
<gene>
    <name evidence="2" type="ORF">B2J93_6144</name>
</gene>
<comment type="caution">
    <text evidence="2">The sequence shown here is derived from an EMBL/GenBank/DDBJ whole genome shotgun (WGS) entry which is preliminary data.</text>
</comment>
<evidence type="ECO:0000256" key="1">
    <source>
        <dbReference type="SAM" id="MobiDB-lite"/>
    </source>
</evidence>
<dbReference type="InParanoid" id="A0A218ZJ50"/>
<proteinExistence type="predicted"/>
<keyword evidence="3" id="KW-1185">Reference proteome</keyword>
<dbReference type="EMBL" id="MZNU01000006">
    <property type="protein sequence ID" value="OWP07365.1"/>
    <property type="molecule type" value="Genomic_DNA"/>
</dbReference>
<reference evidence="2 3" key="1">
    <citation type="submission" date="2017-04" db="EMBL/GenBank/DDBJ databases">
        <title>Draft genome sequence of Marssonina coronaria NL1: causal agent of apple blotch.</title>
        <authorList>
            <person name="Cheng Q."/>
        </authorList>
    </citation>
    <scope>NUCLEOTIDE SEQUENCE [LARGE SCALE GENOMIC DNA]</scope>
    <source>
        <strain evidence="2 3">NL1</strain>
    </source>
</reference>
<evidence type="ECO:0000313" key="3">
    <source>
        <dbReference type="Proteomes" id="UP000242519"/>
    </source>
</evidence>
<evidence type="ECO:0000313" key="2">
    <source>
        <dbReference type="EMBL" id="OWP07365.1"/>
    </source>
</evidence>
<dbReference type="AlphaFoldDB" id="A0A218ZJ50"/>
<feature type="region of interest" description="Disordered" evidence="1">
    <location>
        <begin position="1"/>
        <end position="30"/>
    </location>
</feature>
<accession>A0A218ZJ50</accession>
<dbReference type="Proteomes" id="UP000242519">
    <property type="component" value="Unassembled WGS sequence"/>
</dbReference>
<organism evidence="2 3">
    <name type="scientific">Diplocarpon coronariae</name>
    <dbReference type="NCBI Taxonomy" id="2795749"/>
    <lineage>
        <taxon>Eukaryota</taxon>
        <taxon>Fungi</taxon>
        <taxon>Dikarya</taxon>
        <taxon>Ascomycota</taxon>
        <taxon>Pezizomycotina</taxon>
        <taxon>Leotiomycetes</taxon>
        <taxon>Helotiales</taxon>
        <taxon>Drepanopezizaceae</taxon>
        <taxon>Diplocarpon</taxon>
    </lineage>
</organism>